<name>A0ABP1GKF8_9EUKA</name>
<reference evidence="2 3" key="1">
    <citation type="submission" date="2024-07" db="EMBL/GenBank/DDBJ databases">
        <authorList>
            <person name="Akdeniz Z."/>
        </authorList>
    </citation>
    <scope>NUCLEOTIDE SEQUENCE [LARGE SCALE GENOMIC DNA]</scope>
</reference>
<dbReference type="PANTHER" id="PTHR35381:SF1">
    <property type="entry name" value="EF-HAND DOMAIN-CONTAINING PROTEIN"/>
    <property type="match status" value="1"/>
</dbReference>
<sequence length="329" mass="39278">MKTIVILDIETNDGQTQQLEVFEGISAQRLAENFVEEYQLDKSTIKPLAKYIQSEISNYEENLQTIQFLPKDSNIQPTLKYQQEQIDRLSKSRRQQLQQKQKQQLVIQTHKDVQIEYPTIENRLSVHNNNEINSGFESSSEVQVQSPSRHKKSKVFESLYNDSKRRVQKQQLLSPVRKPLQFTQIKLPSKNDDMYNRNLKWLSTSRSKIEKLQKEKEDIIKQKEIENLKECTFEPKITEYAKQMIQNPENVFERQHMNVLKYSQNKMKFDETQKQKDDRFDFKPKLSYTQQQIEFYERLKLTMGPVEERVVLRKEDHGYGVVLVHERKM</sequence>
<organism evidence="2 3">
    <name type="scientific">Hexamita inflata</name>
    <dbReference type="NCBI Taxonomy" id="28002"/>
    <lineage>
        <taxon>Eukaryota</taxon>
        <taxon>Metamonada</taxon>
        <taxon>Diplomonadida</taxon>
        <taxon>Hexamitidae</taxon>
        <taxon>Hexamitinae</taxon>
        <taxon>Hexamita</taxon>
    </lineage>
</organism>
<dbReference type="PANTHER" id="PTHR35381">
    <property type="entry name" value="EF-HAND DOMAIN-CONTAINING PROTEIN"/>
    <property type="match status" value="1"/>
</dbReference>
<accession>A0ABP1GKF8</accession>
<feature type="coiled-coil region" evidence="1">
    <location>
        <begin position="202"/>
        <end position="229"/>
    </location>
</feature>
<comment type="caution">
    <text evidence="2">The sequence shown here is derived from an EMBL/GenBank/DDBJ whole genome shotgun (WGS) entry which is preliminary data.</text>
</comment>
<keyword evidence="1" id="KW-0175">Coiled coil</keyword>
<dbReference type="EMBL" id="CAXDID020000002">
    <property type="protein sequence ID" value="CAL5971167.1"/>
    <property type="molecule type" value="Genomic_DNA"/>
</dbReference>
<evidence type="ECO:0000256" key="1">
    <source>
        <dbReference type="SAM" id="Coils"/>
    </source>
</evidence>
<evidence type="ECO:0000313" key="3">
    <source>
        <dbReference type="Proteomes" id="UP001642409"/>
    </source>
</evidence>
<proteinExistence type="predicted"/>
<evidence type="ECO:0000313" key="2">
    <source>
        <dbReference type="EMBL" id="CAL5971167.1"/>
    </source>
</evidence>
<keyword evidence="3" id="KW-1185">Reference proteome</keyword>
<gene>
    <name evidence="2" type="ORF">HINF_LOCUS1107</name>
</gene>
<dbReference type="Proteomes" id="UP001642409">
    <property type="component" value="Unassembled WGS sequence"/>
</dbReference>
<protein>
    <submittedName>
        <fullName evidence="2">Uncharacterized protein</fullName>
    </submittedName>
</protein>